<dbReference type="HOGENOM" id="CLU_3179347_0_0_10"/>
<protein>
    <submittedName>
        <fullName evidence="1">Uncharacterized protein</fullName>
    </submittedName>
</protein>
<organism evidence="1 2">
    <name type="scientific">Alistipes indistinctus YIT 12060</name>
    <dbReference type="NCBI Taxonomy" id="742725"/>
    <lineage>
        <taxon>Bacteria</taxon>
        <taxon>Pseudomonadati</taxon>
        <taxon>Bacteroidota</taxon>
        <taxon>Bacteroidia</taxon>
        <taxon>Bacteroidales</taxon>
        <taxon>Rikenellaceae</taxon>
        <taxon>Alistipes</taxon>
    </lineage>
</organism>
<proteinExistence type="predicted"/>
<dbReference type="RefSeq" id="WP_009133916.1">
    <property type="nucleotide sequence ID" value="NZ_CP102250.1"/>
</dbReference>
<name>G5H850_9BACT</name>
<gene>
    <name evidence="1" type="ORF">HMPREF9450_01110</name>
</gene>
<keyword evidence="2" id="KW-1185">Reference proteome</keyword>
<sequence length="46" mass="5580">MDDYYNEEMADEVTREDEDLFDREVVQGDDDLMLTDAFLKEVFRKQ</sequence>
<dbReference type="AlphaFoldDB" id="G5H850"/>
<reference evidence="1 2" key="1">
    <citation type="submission" date="2011-08" db="EMBL/GenBank/DDBJ databases">
        <title>The Genome Sequence of Alistipes indistinctus YIT 12060.</title>
        <authorList>
            <consortium name="The Broad Institute Genome Sequencing Platform"/>
            <person name="Earl A."/>
            <person name="Ward D."/>
            <person name="Feldgarden M."/>
            <person name="Gevers D."/>
            <person name="Morotomi M."/>
            <person name="Young S.K."/>
            <person name="Zeng Q."/>
            <person name="Gargeya S."/>
            <person name="Fitzgerald M."/>
            <person name="Haas B."/>
            <person name="Abouelleil A."/>
            <person name="Alvarado L."/>
            <person name="Arachchi H.M."/>
            <person name="Berlin A."/>
            <person name="Brown A."/>
            <person name="Chapman S.B."/>
            <person name="Chen Z."/>
            <person name="Dunbar C."/>
            <person name="Freedman E."/>
            <person name="Gearin G."/>
            <person name="Gellesch M."/>
            <person name="Goldberg J."/>
            <person name="Griggs A."/>
            <person name="Gujja S."/>
            <person name="Heiman D."/>
            <person name="Howarth C."/>
            <person name="Larson L."/>
            <person name="Lui A."/>
            <person name="MacDonald P.J.P."/>
            <person name="Montmayeur A."/>
            <person name="Murphy C."/>
            <person name="Neiman D."/>
            <person name="Pearson M."/>
            <person name="Priest M."/>
            <person name="Roberts A."/>
            <person name="Saif S."/>
            <person name="Shea T."/>
            <person name="Shenoy N."/>
            <person name="Sisk P."/>
            <person name="Stolte C."/>
            <person name="Sykes S."/>
            <person name="Wortman J."/>
            <person name="Nusbaum C."/>
            <person name="Birren B."/>
        </authorList>
    </citation>
    <scope>NUCLEOTIDE SEQUENCE [LARGE SCALE GENOMIC DNA]</scope>
    <source>
        <strain evidence="1 2">YIT 12060</strain>
    </source>
</reference>
<accession>G5H850</accession>
<evidence type="ECO:0000313" key="1">
    <source>
        <dbReference type="EMBL" id="EHB92245.1"/>
    </source>
</evidence>
<evidence type="ECO:0000313" key="2">
    <source>
        <dbReference type="Proteomes" id="UP000006008"/>
    </source>
</evidence>
<dbReference type="PATRIC" id="fig|742725.3.peg.1172"/>
<dbReference type="GeneID" id="92815865"/>
<comment type="caution">
    <text evidence="1">The sequence shown here is derived from an EMBL/GenBank/DDBJ whole genome shotgun (WGS) entry which is preliminary data.</text>
</comment>
<dbReference type="EMBL" id="ADLD01000011">
    <property type="protein sequence ID" value="EHB92245.1"/>
    <property type="molecule type" value="Genomic_DNA"/>
</dbReference>
<dbReference type="Proteomes" id="UP000006008">
    <property type="component" value="Unassembled WGS sequence"/>
</dbReference>